<protein>
    <recommendedName>
        <fullName evidence="1">DUF4062 domain-containing protein</fullName>
    </recommendedName>
</protein>
<evidence type="ECO:0000313" key="2">
    <source>
        <dbReference type="EMBL" id="SHM83523.1"/>
    </source>
</evidence>
<organism evidence="2 3">
    <name type="scientific">Cyclobacterium lianum</name>
    <dbReference type="NCBI Taxonomy" id="388280"/>
    <lineage>
        <taxon>Bacteria</taxon>
        <taxon>Pseudomonadati</taxon>
        <taxon>Bacteroidota</taxon>
        <taxon>Cytophagia</taxon>
        <taxon>Cytophagales</taxon>
        <taxon>Cyclobacteriaceae</taxon>
        <taxon>Cyclobacterium</taxon>
    </lineage>
</organism>
<evidence type="ECO:0000259" key="1">
    <source>
        <dbReference type="Pfam" id="PF13271"/>
    </source>
</evidence>
<dbReference type="InterPro" id="IPR025139">
    <property type="entry name" value="DUF4062"/>
</dbReference>
<dbReference type="AlphaFoldDB" id="A0A1M7LYV0"/>
<dbReference type="Proteomes" id="UP000184513">
    <property type="component" value="Unassembled WGS sequence"/>
</dbReference>
<gene>
    <name evidence="2" type="ORF">SAMN04488057_1043</name>
</gene>
<reference evidence="2 3" key="1">
    <citation type="submission" date="2016-11" db="EMBL/GenBank/DDBJ databases">
        <authorList>
            <person name="Jaros S."/>
            <person name="Januszkiewicz K."/>
            <person name="Wedrychowicz H."/>
        </authorList>
    </citation>
    <scope>NUCLEOTIDE SEQUENCE [LARGE SCALE GENOMIC DNA]</scope>
    <source>
        <strain evidence="2 3">CGMCC 1.6102</strain>
    </source>
</reference>
<dbReference type="EMBL" id="FRCY01000004">
    <property type="protein sequence ID" value="SHM83523.1"/>
    <property type="molecule type" value="Genomic_DNA"/>
</dbReference>
<keyword evidence="3" id="KW-1185">Reference proteome</keyword>
<dbReference type="OrthoDB" id="6249026at2"/>
<evidence type="ECO:0000313" key="3">
    <source>
        <dbReference type="Proteomes" id="UP000184513"/>
    </source>
</evidence>
<accession>A0A1M7LYV0</accession>
<dbReference type="RefSeq" id="WP_073093838.1">
    <property type="nucleotide sequence ID" value="NZ_FRCY01000004.1"/>
</dbReference>
<sequence>MAKSITKYTIFVSSPSDLNEERAAIEEVVKELNLNYGNANNCVIELLKWETHSAPGISKSHTQDIINIDIGDDYDIFLGLLWKRFGTPTKNADSGTEEEFNMALTRFQEGNLQPQILFYFKNSVPNSLSDIDPEQFLKVNQFKNSIPKDKMLYWEFDTVENLQNFLRLHIPKRIESIANNLNVKVILNEQDEITDLEELGLFDYSDQFEALIADSSNSLVRISESTEWIGASITTKAEELTRISKIPNPNKNIVTNVLKSTAKLMNDYSDRLKVETPIFYSSFEDGIKAGINLINLSEDFSNDDTIQELEDSKESIIILRKAIPNALQGLKSFRESISKLPRIQKDINLAKRILLSQLDELIEKLNKSLDLVIEFSNEIGSKIDKLKLRNE</sequence>
<proteinExistence type="predicted"/>
<feature type="domain" description="DUF4062" evidence="1">
    <location>
        <begin position="10"/>
        <end position="103"/>
    </location>
</feature>
<dbReference type="Pfam" id="PF13271">
    <property type="entry name" value="DUF4062"/>
    <property type="match status" value="1"/>
</dbReference>
<name>A0A1M7LYV0_9BACT</name>